<sequence length="239" mass="27836">MYNNIDSDLHFKGENPGAVQFGNFINYYQFHPPEERIKLLPKTIWTSEEPFTALDIGCNAGNLTVALYDFLRNNVRKDCSILGVDIDPVLIKRAKETNKADNVTYECLDIMDENNRRESIKNYLKSKGAGKFNAVFCFSTTMWIHLNNGDEGLQRFLNYISDICVMLIIEPQPWKCYKTAVKRMRQNGFTFPLFTQLKFRENVEDEIEHYLTLHCNLVKVTESDRTKWGRKLLILNNTT</sequence>
<feature type="domain" description="Bin3-type SAM" evidence="7">
    <location>
        <begin position="1"/>
        <end position="239"/>
    </location>
</feature>
<dbReference type="PANTHER" id="PTHR12315">
    <property type="entry name" value="BICOID-INTERACTING PROTEIN RELATED"/>
    <property type="match status" value="1"/>
</dbReference>
<reference evidence="8 9" key="1">
    <citation type="journal article" date="2023" name="Insect Mol. Biol.">
        <title>Genome sequencing provides insights into the evolution of gene families encoding plant cell wall-degrading enzymes in longhorned beetles.</title>
        <authorList>
            <person name="Shin N.R."/>
            <person name="Okamura Y."/>
            <person name="Kirsch R."/>
            <person name="Pauchet Y."/>
        </authorList>
    </citation>
    <scope>NUCLEOTIDE SEQUENCE [LARGE SCALE GENOMIC DNA]</scope>
    <source>
        <strain evidence="8">EAD_L_NR</strain>
    </source>
</reference>
<dbReference type="CDD" id="cd02440">
    <property type="entry name" value="AdoMet_MTases"/>
    <property type="match status" value="1"/>
</dbReference>
<dbReference type="EMBL" id="JANEYG010000033">
    <property type="protein sequence ID" value="KAJ8917454.1"/>
    <property type="molecule type" value="Genomic_DNA"/>
</dbReference>
<gene>
    <name evidence="8" type="ORF">NQ315_005501</name>
</gene>
<dbReference type="InterPro" id="IPR029063">
    <property type="entry name" value="SAM-dependent_MTases_sf"/>
</dbReference>
<proteinExistence type="inferred from homology"/>
<dbReference type="AlphaFoldDB" id="A0AAV8VT90"/>
<evidence type="ECO:0000256" key="6">
    <source>
        <dbReference type="RuleBase" id="RU367087"/>
    </source>
</evidence>
<dbReference type="GO" id="GO:0005737">
    <property type="term" value="C:cytoplasm"/>
    <property type="evidence" value="ECO:0007669"/>
    <property type="project" value="TreeGrafter"/>
</dbReference>
<dbReference type="GO" id="GO:0008171">
    <property type="term" value="F:O-methyltransferase activity"/>
    <property type="evidence" value="ECO:0007669"/>
    <property type="project" value="UniProtKB-UniRule"/>
</dbReference>
<keyword evidence="9" id="KW-1185">Reference proteome</keyword>
<dbReference type="Proteomes" id="UP001159042">
    <property type="component" value="Unassembled WGS sequence"/>
</dbReference>
<comment type="similarity">
    <text evidence="1 6">Belongs to the methyltransferase superfamily.</text>
</comment>
<protein>
    <recommendedName>
        <fullName evidence="6">RNA methyltransferase</fullName>
        <ecNumber evidence="6">2.1.1.-</ecNumber>
    </recommendedName>
</protein>
<dbReference type="SUPFAM" id="SSF53335">
    <property type="entry name" value="S-adenosyl-L-methionine-dependent methyltransferases"/>
    <property type="match status" value="1"/>
</dbReference>
<dbReference type="InterPro" id="IPR024160">
    <property type="entry name" value="BIN3_SAM-bd_dom"/>
</dbReference>
<dbReference type="InterPro" id="IPR010675">
    <property type="entry name" value="Bin3_C"/>
</dbReference>
<dbReference type="PANTHER" id="PTHR12315:SF1">
    <property type="entry name" value="RNA 5'-MONOPHOSPHATE METHYLTRANSFERASE"/>
    <property type="match status" value="1"/>
</dbReference>
<evidence type="ECO:0000256" key="3">
    <source>
        <dbReference type="ARBA" id="ARBA00022679"/>
    </source>
</evidence>
<name>A0AAV8VT90_9CUCU</name>
<keyword evidence="3 6" id="KW-0808">Transferase</keyword>
<keyword evidence="2 6" id="KW-0489">Methyltransferase</keyword>
<dbReference type="Pfam" id="PF13679">
    <property type="entry name" value="Methyltransf_32"/>
    <property type="match status" value="1"/>
</dbReference>
<dbReference type="GO" id="GO:2000632">
    <property type="term" value="P:negative regulation of pre-miRNA processing"/>
    <property type="evidence" value="ECO:0007669"/>
    <property type="project" value="TreeGrafter"/>
</dbReference>
<dbReference type="EC" id="2.1.1.-" evidence="6"/>
<evidence type="ECO:0000313" key="9">
    <source>
        <dbReference type="Proteomes" id="UP001159042"/>
    </source>
</evidence>
<dbReference type="InterPro" id="IPR025714">
    <property type="entry name" value="Methyltranfer_dom"/>
</dbReference>
<evidence type="ECO:0000256" key="1">
    <source>
        <dbReference type="ARBA" id="ARBA00008361"/>
    </source>
</evidence>
<comment type="caution">
    <text evidence="8">The sequence shown here is derived from an EMBL/GenBank/DDBJ whole genome shotgun (WGS) entry which is preliminary data.</text>
</comment>
<dbReference type="Pfam" id="PF06859">
    <property type="entry name" value="Bin3"/>
    <property type="match status" value="1"/>
</dbReference>
<dbReference type="PROSITE" id="PS51515">
    <property type="entry name" value="BIN3_SAM"/>
    <property type="match status" value="1"/>
</dbReference>
<dbReference type="GO" id="GO:0032259">
    <property type="term" value="P:methylation"/>
    <property type="evidence" value="ECO:0007669"/>
    <property type="project" value="UniProtKB-KW"/>
</dbReference>
<evidence type="ECO:0000259" key="7">
    <source>
        <dbReference type="PROSITE" id="PS51515"/>
    </source>
</evidence>
<accession>A0AAV8VT90</accession>
<organism evidence="8 9">
    <name type="scientific">Exocentrus adspersus</name>
    <dbReference type="NCBI Taxonomy" id="1586481"/>
    <lineage>
        <taxon>Eukaryota</taxon>
        <taxon>Metazoa</taxon>
        <taxon>Ecdysozoa</taxon>
        <taxon>Arthropoda</taxon>
        <taxon>Hexapoda</taxon>
        <taxon>Insecta</taxon>
        <taxon>Pterygota</taxon>
        <taxon>Neoptera</taxon>
        <taxon>Endopterygota</taxon>
        <taxon>Coleoptera</taxon>
        <taxon>Polyphaga</taxon>
        <taxon>Cucujiformia</taxon>
        <taxon>Chrysomeloidea</taxon>
        <taxon>Cerambycidae</taxon>
        <taxon>Lamiinae</taxon>
        <taxon>Acanthocinini</taxon>
        <taxon>Exocentrus</taxon>
    </lineage>
</organism>
<evidence type="ECO:0000256" key="5">
    <source>
        <dbReference type="PROSITE-ProRule" id="PRU00848"/>
    </source>
</evidence>
<dbReference type="GO" id="GO:0008173">
    <property type="term" value="F:RNA methyltransferase activity"/>
    <property type="evidence" value="ECO:0007669"/>
    <property type="project" value="UniProtKB-UniRule"/>
</dbReference>
<dbReference type="Gene3D" id="3.40.50.150">
    <property type="entry name" value="Vaccinia Virus protein VP39"/>
    <property type="match status" value="1"/>
</dbReference>
<keyword evidence="4 5" id="KW-0949">S-adenosyl-L-methionine</keyword>
<evidence type="ECO:0000256" key="4">
    <source>
        <dbReference type="ARBA" id="ARBA00022691"/>
    </source>
</evidence>
<evidence type="ECO:0000256" key="2">
    <source>
        <dbReference type="ARBA" id="ARBA00022603"/>
    </source>
</evidence>
<dbReference type="InterPro" id="IPR039772">
    <property type="entry name" value="Bin3-like"/>
</dbReference>
<evidence type="ECO:0000313" key="8">
    <source>
        <dbReference type="EMBL" id="KAJ8917454.1"/>
    </source>
</evidence>